<dbReference type="RefSeq" id="WP_229113947.1">
    <property type="nucleotide sequence ID" value="NZ_CP064787.1"/>
</dbReference>
<dbReference type="AlphaFoldDB" id="A0A897MQQ7"/>
<gene>
    <name evidence="2" type="ORF">HSR121_0119</name>
</gene>
<protein>
    <submittedName>
        <fullName evidence="2">Putative transcriptional regulator, contains HTH domain</fullName>
    </submittedName>
</protein>
<reference evidence="2" key="1">
    <citation type="submission" date="2020-11" db="EMBL/GenBank/DDBJ databases">
        <title>Carbohydrate-dependent, anaerobic sulfur respiration: A novel catabolism in halophilic archaea.</title>
        <authorList>
            <person name="Sorokin D.Y."/>
            <person name="Messina E."/>
            <person name="Smedile F."/>
            <person name="La Cono V."/>
            <person name="Hallsworth J.E."/>
            <person name="Yakimov M.M."/>
        </authorList>
    </citation>
    <scope>NUCLEOTIDE SEQUENCE</scope>
    <source>
        <strain evidence="2">HSR12-1</strain>
    </source>
</reference>
<accession>A0A897MQQ7</accession>
<name>A0A897MQQ7_9EURY</name>
<dbReference type="GeneID" id="68853780"/>
<evidence type="ECO:0000313" key="2">
    <source>
        <dbReference type="EMBL" id="QSG04480.1"/>
    </source>
</evidence>
<sequence length="200" mass="22610">MDEKTEQLRDIFVDVAGEETVTERQQEGRGSLSDGDDERIAQRLIEVIEDMRERYDFETDCDDRTLAAIVRGFYEGESDGTLAEKLDLDPETVFRARMDLQLVDDSDADAPFSMATLRDLLAEDADGETIAAELDADRETIERFSRVAAAQNRARRTSHRFRTAFEEVLTDVDLSIQLTEGVKEDGLEDATEDIETDLSM</sequence>
<proteinExistence type="predicted"/>
<dbReference type="EMBL" id="CP064787">
    <property type="protein sequence ID" value="QSG04480.1"/>
    <property type="molecule type" value="Genomic_DNA"/>
</dbReference>
<evidence type="ECO:0000256" key="1">
    <source>
        <dbReference type="SAM" id="MobiDB-lite"/>
    </source>
</evidence>
<evidence type="ECO:0000313" key="3">
    <source>
        <dbReference type="Proteomes" id="UP000663525"/>
    </source>
</evidence>
<feature type="region of interest" description="Disordered" evidence="1">
    <location>
        <begin position="15"/>
        <end position="37"/>
    </location>
</feature>
<organism evidence="2 3">
    <name type="scientific">Halapricum desulfuricans</name>
    <dbReference type="NCBI Taxonomy" id="2841257"/>
    <lineage>
        <taxon>Archaea</taxon>
        <taxon>Methanobacteriati</taxon>
        <taxon>Methanobacteriota</taxon>
        <taxon>Stenosarchaea group</taxon>
        <taxon>Halobacteria</taxon>
        <taxon>Halobacteriales</taxon>
        <taxon>Haloarculaceae</taxon>
        <taxon>Halapricum</taxon>
    </lineage>
</organism>
<dbReference type="Proteomes" id="UP000663525">
    <property type="component" value="Chromosome"/>
</dbReference>